<proteinExistence type="predicted"/>
<keyword evidence="2" id="KW-1185">Reference proteome</keyword>
<evidence type="ECO:0000313" key="2">
    <source>
        <dbReference type="Proteomes" id="UP001066276"/>
    </source>
</evidence>
<organism evidence="1 2">
    <name type="scientific">Pleurodeles waltl</name>
    <name type="common">Iberian ribbed newt</name>
    <dbReference type="NCBI Taxonomy" id="8319"/>
    <lineage>
        <taxon>Eukaryota</taxon>
        <taxon>Metazoa</taxon>
        <taxon>Chordata</taxon>
        <taxon>Craniata</taxon>
        <taxon>Vertebrata</taxon>
        <taxon>Euteleostomi</taxon>
        <taxon>Amphibia</taxon>
        <taxon>Batrachia</taxon>
        <taxon>Caudata</taxon>
        <taxon>Salamandroidea</taxon>
        <taxon>Salamandridae</taxon>
        <taxon>Pleurodelinae</taxon>
        <taxon>Pleurodeles</taxon>
    </lineage>
</organism>
<dbReference type="Proteomes" id="UP001066276">
    <property type="component" value="Chromosome 2_2"/>
</dbReference>
<sequence>MGCAASEKASRKVFAWSQRQGLQRLETLTGLERRCEFSREKEGIQCLICINEKLQVPEYFRGNPPRFYFILSFMVTLHKQFPRNESPA</sequence>
<comment type="caution">
    <text evidence="1">The sequence shown here is derived from an EMBL/GenBank/DDBJ whole genome shotgun (WGS) entry which is preliminary data.</text>
</comment>
<name>A0AAV7UYJ6_PLEWA</name>
<evidence type="ECO:0000313" key="1">
    <source>
        <dbReference type="EMBL" id="KAJ1194178.1"/>
    </source>
</evidence>
<accession>A0AAV7UYJ6</accession>
<dbReference type="EMBL" id="JANPWB010000004">
    <property type="protein sequence ID" value="KAJ1194178.1"/>
    <property type="molecule type" value="Genomic_DNA"/>
</dbReference>
<gene>
    <name evidence="1" type="ORF">NDU88_003473</name>
</gene>
<dbReference type="AlphaFoldDB" id="A0AAV7UYJ6"/>
<reference evidence="1" key="1">
    <citation type="journal article" date="2022" name="bioRxiv">
        <title>Sequencing and chromosome-scale assembly of the giantPleurodeles waltlgenome.</title>
        <authorList>
            <person name="Brown T."/>
            <person name="Elewa A."/>
            <person name="Iarovenko S."/>
            <person name="Subramanian E."/>
            <person name="Araus A.J."/>
            <person name="Petzold A."/>
            <person name="Susuki M."/>
            <person name="Suzuki K.-i.T."/>
            <person name="Hayashi T."/>
            <person name="Toyoda A."/>
            <person name="Oliveira C."/>
            <person name="Osipova E."/>
            <person name="Leigh N.D."/>
            <person name="Simon A."/>
            <person name="Yun M.H."/>
        </authorList>
    </citation>
    <scope>NUCLEOTIDE SEQUENCE</scope>
    <source>
        <strain evidence="1">20211129_DDA</strain>
        <tissue evidence="1">Liver</tissue>
    </source>
</reference>
<protein>
    <submittedName>
        <fullName evidence="1">Uncharacterized protein</fullName>
    </submittedName>
</protein>